<dbReference type="SMART" id="SM00754">
    <property type="entry name" value="CHRD"/>
    <property type="match status" value="2"/>
</dbReference>
<dbReference type="PROSITE" id="PS50933">
    <property type="entry name" value="CHRD"/>
    <property type="match status" value="1"/>
</dbReference>
<evidence type="ECO:0000313" key="3">
    <source>
        <dbReference type="EMBL" id="MCZ4244190.1"/>
    </source>
</evidence>
<feature type="chain" id="PRO_5045525354" evidence="1">
    <location>
        <begin position="25"/>
        <end position="270"/>
    </location>
</feature>
<reference evidence="3" key="1">
    <citation type="submission" date="2022-12" db="EMBL/GenBank/DDBJ databases">
        <title>Genome sequence of HCMS5-2.</title>
        <authorList>
            <person name="Woo H."/>
        </authorList>
    </citation>
    <scope>NUCLEOTIDE SEQUENCE</scope>
    <source>
        <strain evidence="3">HCMS5-2</strain>
    </source>
</reference>
<name>A0ABT4L8F4_9SPHI</name>
<keyword evidence="4" id="KW-1185">Reference proteome</keyword>
<feature type="domain" description="CHRD" evidence="2">
    <location>
        <begin position="156"/>
        <end position="270"/>
    </location>
</feature>
<gene>
    <name evidence="3" type="ORF">O0955_09240</name>
</gene>
<feature type="signal peptide" evidence="1">
    <location>
        <begin position="1"/>
        <end position="24"/>
    </location>
</feature>
<dbReference type="Pfam" id="PF07452">
    <property type="entry name" value="CHRD"/>
    <property type="match status" value="2"/>
</dbReference>
<evidence type="ECO:0000256" key="1">
    <source>
        <dbReference type="SAM" id="SignalP"/>
    </source>
</evidence>
<proteinExistence type="predicted"/>
<sequence>MRNSTKKMHCVFFAVALLCLFSCKKDTYTSEVFIRKQWKVELNTTNNIPAVAGRTDAAVCMLFLMDNNQLFYDIYFINPLNNGDAPTSAKLFLGNAVENGSVLIDLQNPAFNTEREAKGNVTLNAATITSLLSGPVYLQVNSNQQTAGLVRGQIDKTVKFSADVDLGKYATTVNTTATGKAYIRLLSDNSLAYKVEVNGLPTGDGLTTSHLHKTTDNSNVLTLVSSAADFNKAFLIPAASVPVASITADPLYIDVHSQLYPTGLLKGTVR</sequence>
<accession>A0ABT4L8F4</accession>
<evidence type="ECO:0000259" key="2">
    <source>
        <dbReference type="PROSITE" id="PS50933"/>
    </source>
</evidence>
<dbReference type="EMBL" id="JAPWGM010000003">
    <property type="protein sequence ID" value="MCZ4244190.1"/>
    <property type="molecule type" value="Genomic_DNA"/>
</dbReference>
<protein>
    <submittedName>
        <fullName evidence="3">CHRD domain-containing protein</fullName>
    </submittedName>
</protein>
<organism evidence="3 4">
    <name type="scientific">Pedobacter punctiformis</name>
    <dbReference type="NCBI Taxonomy" id="3004097"/>
    <lineage>
        <taxon>Bacteria</taxon>
        <taxon>Pseudomonadati</taxon>
        <taxon>Bacteroidota</taxon>
        <taxon>Sphingobacteriia</taxon>
        <taxon>Sphingobacteriales</taxon>
        <taxon>Sphingobacteriaceae</taxon>
        <taxon>Pedobacter</taxon>
    </lineage>
</organism>
<dbReference type="InterPro" id="IPR010895">
    <property type="entry name" value="CHRD"/>
</dbReference>
<keyword evidence="1" id="KW-0732">Signal</keyword>
<dbReference type="Proteomes" id="UP001144347">
    <property type="component" value="Unassembled WGS sequence"/>
</dbReference>
<comment type="caution">
    <text evidence="3">The sequence shown here is derived from an EMBL/GenBank/DDBJ whole genome shotgun (WGS) entry which is preliminary data.</text>
</comment>
<dbReference type="RefSeq" id="WP_269427264.1">
    <property type="nucleotide sequence ID" value="NZ_JAPWGM010000003.1"/>
</dbReference>
<evidence type="ECO:0000313" key="4">
    <source>
        <dbReference type="Proteomes" id="UP001144347"/>
    </source>
</evidence>